<keyword evidence="6" id="KW-0029">Amino-acid transport</keyword>
<dbReference type="GO" id="GO:1903806">
    <property type="term" value="P:L-isoleucine import across plasma membrane"/>
    <property type="evidence" value="ECO:0007669"/>
    <property type="project" value="TreeGrafter"/>
</dbReference>
<dbReference type="GO" id="GO:0015188">
    <property type="term" value="F:L-isoleucine transmembrane transporter activity"/>
    <property type="evidence" value="ECO:0007669"/>
    <property type="project" value="TreeGrafter"/>
</dbReference>
<dbReference type="InterPro" id="IPR052157">
    <property type="entry name" value="BCAA_transport_permease"/>
</dbReference>
<name>A0A1H6TC20_9FIRM</name>
<dbReference type="GO" id="GO:0015192">
    <property type="term" value="F:L-phenylalanine transmembrane transporter activity"/>
    <property type="evidence" value="ECO:0007669"/>
    <property type="project" value="TreeGrafter"/>
</dbReference>
<reference evidence="12" key="1">
    <citation type="submission" date="2016-10" db="EMBL/GenBank/DDBJ databases">
        <authorList>
            <person name="Varghese N."/>
        </authorList>
    </citation>
    <scope>NUCLEOTIDE SEQUENCE [LARGE SCALE GENOMIC DNA]</scope>
    <source>
        <strain evidence="12">DSM 20406</strain>
    </source>
</reference>
<sequence>MDFINQVINGLSTGSMYALVAIGYTIVYGIGKMINFAHGEIIMASAYFAYVGMSFLHLPALVAVLLSIILTALLGVLTEKVAYKPLRGKGSLEVLITAIGVSYLLQNVFYMIFTSSGRTFPQIMPKGAINIGGLSITYITIITLIISFVATGILLFFINKTRLGKAMRAVSEDQGAAQLMGINVSTTISLAFAIGSGLGALAGVIYGAKFSIINPYIGQMLGIKAFIAAVLGGIGSIPGAMVGGLLMGVAESLTIAYISSDFSDAVVFGILILVLLIKPAGIFGSNVREKV</sequence>
<evidence type="ECO:0000256" key="10">
    <source>
        <dbReference type="SAM" id="Phobius"/>
    </source>
</evidence>
<protein>
    <submittedName>
        <fullName evidence="11">Amino acid/amide ABC transporter membrane protein 1, HAAT family (TC 3.A.1.4.-)</fullName>
    </submittedName>
</protein>
<keyword evidence="5 10" id="KW-0812">Transmembrane</keyword>
<dbReference type="InterPro" id="IPR001851">
    <property type="entry name" value="ABC_transp_permease"/>
</dbReference>
<dbReference type="PANTHER" id="PTHR11795:SF371">
    <property type="entry name" value="HIGH-AFFINITY BRANCHED-CHAIN AMINO ACID TRANSPORT SYSTEM PERMEASE PROTEIN LIVH"/>
    <property type="match status" value="1"/>
</dbReference>
<evidence type="ECO:0000256" key="1">
    <source>
        <dbReference type="ARBA" id="ARBA00004651"/>
    </source>
</evidence>
<keyword evidence="4" id="KW-0997">Cell inner membrane</keyword>
<evidence type="ECO:0000313" key="12">
    <source>
        <dbReference type="Proteomes" id="UP000183028"/>
    </source>
</evidence>
<keyword evidence="2" id="KW-0813">Transport</keyword>
<dbReference type="GO" id="GO:0042941">
    <property type="term" value="P:D-alanine transmembrane transport"/>
    <property type="evidence" value="ECO:0007669"/>
    <property type="project" value="TreeGrafter"/>
</dbReference>
<organism evidence="11 12">
    <name type="scientific">Sharpea azabuensis</name>
    <dbReference type="NCBI Taxonomy" id="322505"/>
    <lineage>
        <taxon>Bacteria</taxon>
        <taxon>Bacillati</taxon>
        <taxon>Bacillota</taxon>
        <taxon>Erysipelotrichia</taxon>
        <taxon>Erysipelotrichales</taxon>
        <taxon>Coprobacillaceae</taxon>
        <taxon>Sharpea</taxon>
    </lineage>
</organism>
<dbReference type="eggNOG" id="COG0559">
    <property type="taxonomic scope" value="Bacteria"/>
</dbReference>
<dbReference type="GO" id="GO:0005886">
    <property type="term" value="C:plasma membrane"/>
    <property type="evidence" value="ECO:0007669"/>
    <property type="project" value="UniProtKB-SubCell"/>
</dbReference>
<proteinExistence type="inferred from homology"/>
<keyword evidence="3" id="KW-1003">Cell membrane</keyword>
<dbReference type="STRING" id="322505.SAMN04487836_12113"/>
<feature type="transmembrane region" description="Helical" evidence="10">
    <location>
        <begin position="220"/>
        <end position="246"/>
    </location>
</feature>
<feature type="transmembrane region" description="Helical" evidence="10">
    <location>
        <begin position="47"/>
        <end position="74"/>
    </location>
</feature>
<gene>
    <name evidence="11" type="ORF">SAMN04487834_102110</name>
</gene>
<evidence type="ECO:0000256" key="4">
    <source>
        <dbReference type="ARBA" id="ARBA00022519"/>
    </source>
</evidence>
<dbReference type="Proteomes" id="UP000183028">
    <property type="component" value="Unassembled WGS sequence"/>
</dbReference>
<evidence type="ECO:0000256" key="9">
    <source>
        <dbReference type="ARBA" id="ARBA00037998"/>
    </source>
</evidence>
<keyword evidence="12" id="KW-1185">Reference proteome</keyword>
<dbReference type="Pfam" id="PF02653">
    <property type="entry name" value="BPD_transp_2"/>
    <property type="match status" value="1"/>
</dbReference>
<evidence type="ECO:0000256" key="3">
    <source>
        <dbReference type="ARBA" id="ARBA00022475"/>
    </source>
</evidence>
<evidence type="ECO:0000313" key="11">
    <source>
        <dbReference type="EMBL" id="SEI74637.1"/>
    </source>
</evidence>
<feature type="transmembrane region" description="Helical" evidence="10">
    <location>
        <begin position="266"/>
        <end position="287"/>
    </location>
</feature>
<feature type="transmembrane region" description="Helical" evidence="10">
    <location>
        <begin position="134"/>
        <end position="158"/>
    </location>
</feature>
<dbReference type="CDD" id="cd06582">
    <property type="entry name" value="TM_PBP1_LivH_like"/>
    <property type="match status" value="1"/>
</dbReference>
<keyword evidence="8 10" id="KW-0472">Membrane</keyword>
<dbReference type="GO" id="GO:0005304">
    <property type="term" value="F:L-valine transmembrane transporter activity"/>
    <property type="evidence" value="ECO:0007669"/>
    <property type="project" value="TreeGrafter"/>
</dbReference>
<dbReference type="RefSeq" id="WP_033163268.1">
    <property type="nucleotide sequence ID" value="NZ_CACVPP010000016.1"/>
</dbReference>
<dbReference type="EMBL" id="FNYK01000021">
    <property type="protein sequence ID" value="SEI74637.1"/>
    <property type="molecule type" value="Genomic_DNA"/>
</dbReference>
<feature type="transmembrane region" description="Helical" evidence="10">
    <location>
        <begin position="188"/>
        <end position="208"/>
    </location>
</feature>
<keyword evidence="7 10" id="KW-1133">Transmembrane helix</keyword>
<comment type="subcellular location">
    <subcellularLocation>
        <location evidence="1">Cell membrane</location>
        <topology evidence="1">Multi-pass membrane protein</topology>
    </subcellularLocation>
</comment>
<evidence type="ECO:0000256" key="5">
    <source>
        <dbReference type="ARBA" id="ARBA00022692"/>
    </source>
</evidence>
<dbReference type="AlphaFoldDB" id="A0A1H6TC20"/>
<dbReference type="GO" id="GO:0015190">
    <property type="term" value="F:L-leucine transmembrane transporter activity"/>
    <property type="evidence" value="ECO:0007669"/>
    <property type="project" value="TreeGrafter"/>
</dbReference>
<evidence type="ECO:0000256" key="8">
    <source>
        <dbReference type="ARBA" id="ARBA00023136"/>
    </source>
</evidence>
<dbReference type="OrthoDB" id="9807115at2"/>
<evidence type="ECO:0000256" key="6">
    <source>
        <dbReference type="ARBA" id="ARBA00022970"/>
    </source>
</evidence>
<evidence type="ECO:0000256" key="2">
    <source>
        <dbReference type="ARBA" id="ARBA00022448"/>
    </source>
</evidence>
<feature type="transmembrane region" description="Helical" evidence="10">
    <location>
        <begin position="94"/>
        <end position="113"/>
    </location>
</feature>
<dbReference type="GO" id="GO:0015808">
    <property type="term" value="P:L-alanine transport"/>
    <property type="evidence" value="ECO:0007669"/>
    <property type="project" value="TreeGrafter"/>
</dbReference>
<feature type="transmembrane region" description="Helical" evidence="10">
    <location>
        <begin position="16"/>
        <end position="35"/>
    </location>
</feature>
<comment type="similarity">
    <text evidence="9">Belongs to the binding-protein-dependent transport system permease family. LivHM subfamily.</text>
</comment>
<accession>A0A1H6TC20</accession>
<dbReference type="PANTHER" id="PTHR11795">
    <property type="entry name" value="BRANCHED-CHAIN AMINO ACID TRANSPORT SYSTEM PERMEASE PROTEIN LIVH"/>
    <property type="match status" value="1"/>
</dbReference>
<dbReference type="GeneID" id="54120654"/>
<evidence type="ECO:0000256" key="7">
    <source>
        <dbReference type="ARBA" id="ARBA00022989"/>
    </source>
</evidence>